<dbReference type="NCBIfam" id="TIGR04183">
    <property type="entry name" value="Por_Secre_tail"/>
    <property type="match status" value="1"/>
</dbReference>
<dbReference type="CDD" id="cd00063">
    <property type="entry name" value="FN3"/>
    <property type="match status" value="1"/>
</dbReference>
<dbReference type="InterPro" id="IPR036116">
    <property type="entry name" value="FN3_sf"/>
</dbReference>
<dbReference type="EMBL" id="VFJE01000056">
    <property type="protein sequence ID" value="TPD65493.1"/>
    <property type="molecule type" value="Genomic_DNA"/>
</dbReference>
<dbReference type="Pfam" id="PF00041">
    <property type="entry name" value="fn3"/>
    <property type="match status" value="1"/>
</dbReference>
<proteinExistence type="predicted"/>
<protein>
    <submittedName>
        <fullName evidence="3">T9SS type A sorting domain-containing protein</fullName>
    </submittedName>
</protein>
<reference evidence="3 4" key="1">
    <citation type="submission" date="2019-06" db="EMBL/GenBank/DDBJ databases">
        <title>Flavobacterium sp. MaA-Y11 from geoumgang.</title>
        <authorList>
            <person name="Jeong S."/>
        </authorList>
    </citation>
    <scope>NUCLEOTIDE SEQUENCE [LARGE SCALE GENOMIC DNA]</scope>
    <source>
        <strain evidence="3 4">MaA-Y11</strain>
    </source>
</reference>
<sequence length="969" mass="103575">MQTNYTKTLAFLFLVFIYGTTSAQIVNYGFSQSAGTFEDLTNPTLIAEPTTLTGSGSIDDNKYNAVAIPFSFPFNGTTFTALNIHADGFISFGATSPSGSTPISNSATTFDGAISAVANDMHALYNIDGRTGSISTQEVGSAPNREFVIQWMHFRPYVGSTSITSYFDWSFQIRLKENGEINIVYDLKVTGTPTSATAQVGLRGATGSDFNNRYSTGIATSNWMVSAPGSSNTSSMTCNSTSLPSPGYTYTWVPPSPCVTPSSQPTALTFDVQGIVINGSFTAANPRADKYLVLRTPQGTAPGLPQNGTNYTTGNNTTLNAYVSYSGSNTNFTDNAFSGIEGNTAYTYTVYAVNTACTGGPVYNTTTPLTSNAISCPAPINQVTSANPTMNSFALNWTAPTNGNAVPFNYVIEVATNNDFSSLIAGSPFTQTSSQTTFLVTGLSSNTKYFYRLRAVSNCNGVYSSIGNISTLCEAITALPYSESFNAADLSCWSTPMVTGTANWALSTGSSEVPTRITGERQMIKAYNNSNALLISPQFDFSAQTHELIRMKVWIYRNTNGHTTDVVKFHVNTTNSLSGATELLSVSLKTTLEPAVTTAGWHNYIIAIPQSYYAAPFFVIAQGITNGGSSSYGLGIDEFSLEAIANATAPTSITVTTQNSAPAEITTSGGTLQLAANVLPLEANQNVTWSIVEGNTLATISSTGLLTAVVNGTVKVRATSVINNTVFGELQVQLSNQPLVYCTPNFSQGTEPITLVEFAGISNTSPASTSSPAYENFTSIVGTVKVGNTYPIRLKGNTNGSYSGYFKIYIDWNNNGTFEDSEGQSLGYLSNSSGEDAVELNAEVTVPVTATIGNVRMRIMKKYQSSVIPACNTDSYGQAEDYTLTVEENLGIGDFDKTNFKLYPNPTNDIVNLLTDLEIKDVKIYNQLGQLVSIQKTSQISLSDVANGIYIFHIDFKNGQTAKQKVIKK</sequence>
<dbReference type="PROSITE" id="PS50853">
    <property type="entry name" value="FN3"/>
    <property type="match status" value="1"/>
</dbReference>
<dbReference type="InterPro" id="IPR013783">
    <property type="entry name" value="Ig-like_fold"/>
</dbReference>
<dbReference type="InterPro" id="IPR003961">
    <property type="entry name" value="FN3_dom"/>
</dbReference>
<dbReference type="AlphaFoldDB" id="A0A501PYJ6"/>
<dbReference type="OrthoDB" id="881122at2"/>
<dbReference type="SUPFAM" id="SSF49265">
    <property type="entry name" value="Fibronectin type III"/>
    <property type="match status" value="1"/>
</dbReference>
<gene>
    <name evidence="3" type="ORF">FJA49_14955</name>
</gene>
<accession>A0A501PYJ6</accession>
<keyword evidence="4" id="KW-1185">Reference proteome</keyword>
<dbReference type="Pfam" id="PF18962">
    <property type="entry name" value="Por_Secre_tail"/>
    <property type="match status" value="1"/>
</dbReference>
<dbReference type="SMART" id="SM00635">
    <property type="entry name" value="BID_2"/>
    <property type="match status" value="1"/>
</dbReference>
<keyword evidence="1" id="KW-0732">Signal</keyword>
<evidence type="ECO:0000313" key="4">
    <source>
        <dbReference type="Proteomes" id="UP000319175"/>
    </source>
</evidence>
<dbReference type="RefSeq" id="WP_140001731.1">
    <property type="nucleotide sequence ID" value="NZ_VFJE01000056.1"/>
</dbReference>
<organism evidence="3 4">
    <name type="scientific">Flavobacterium microcysteis</name>
    <dbReference type="NCBI Taxonomy" id="2596891"/>
    <lineage>
        <taxon>Bacteria</taxon>
        <taxon>Pseudomonadati</taxon>
        <taxon>Bacteroidota</taxon>
        <taxon>Flavobacteriia</taxon>
        <taxon>Flavobacteriales</taxon>
        <taxon>Flavobacteriaceae</taxon>
        <taxon>Flavobacterium</taxon>
    </lineage>
</organism>
<feature type="domain" description="Fibronectin type-III" evidence="2">
    <location>
        <begin position="376"/>
        <end position="480"/>
    </location>
</feature>
<comment type="caution">
    <text evidence="3">The sequence shown here is derived from an EMBL/GenBank/DDBJ whole genome shotgun (WGS) entry which is preliminary data.</text>
</comment>
<dbReference type="SMART" id="SM00060">
    <property type="entry name" value="FN3"/>
    <property type="match status" value="1"/>
</dbReference>
<dbReference type="InterPro" id="IPR026444">
    <property type="entry name" value="Secre_tail"/>
</dbReference>
<dbReference type="Pfam" id="PF02368">
    <property type="entry name" value="Big_2"/>
    <property type="match status" value="1"/>
</dbReference>
<dbReference type="Proteomes" id="UP000319175">
    <property type="component" value="Unassembled WGS sequence"/>
</dbReference>
<evidence type="ECO:0000313" key="3">
    <source>
        <dbReference type="EMBL" id="TPD65493.1"/>
    </source>
</evidence>
<evidence type="ECO:0000259" key="2">
    <source>
        <dbReference type="PROSITE" id="PS50853"/>
    </source>
</evidence>
<dbReference type="Gene3D" id="2.60.40.1080">
    <property type="match status" value="1"/>
</dbReference>
<dbReference type="Gene3D" id="2.60.40.10">
    <property type="entry name" value="Immunoglobulins"/>
    <property type="match status" value="1"/>
</dbReference>
<dbReference type="Pfam" id="PF20009">
    <property type="entry name" value="GEVED"/>
    <property type="match status" value="1"/>
</dbReference>
<dbReference type="InterPro" id="IPR003343">
    <property type="entry name" value="Big_2"/>
</dbReference>
<name>A0A501PYJ6_9FLAO</name>
<dbReference type="InterPro" id="IPR045474">
    <property type="entry name" value="GEVED"/>
</dbReference>
<evidence type="ECO:0000256" key="1">
    <source>
        <dbReference type="ARBA" id="ARBA00022729"/>
    </source>
</evidence>